<reference evidence="1 2" key="1">
    <citation type="submission" date="2024-03" db="EMBL/GenBank/DDBJ databases">
        <title>A high-quality draft genome sequence of Diaporthe vaccinii, a causative agent of upright dieback and viscid rot disease in cranberry plants.</title>
        <authorList>
            <person name="Sarrasin M."/>
            <person name="Lang B.F."/>
            <person name="Burger G."/>
        </authorList>
    </citation>
    <scope>NUCLEOTIDE SEQUENCE [LARGE SCALE GENOMIC DNA]</scope>
    <source>
        <strain evidence="1 2">IS7</strain>
    </source>
</reference>
<dbReference type="PANTHER" id="PTHR34706:SF1">
    <property type="entry name" value="VWFA DOMAIN-CONTAINING PROTEIN"/>
    <property type="match status" value="1"/>
</dbReference>
<gene>
    <name evidence="1" type="ORF">FJTKL_06973</name>
</gene>
<dbReference type="PANTHER" id="PTHR34706">
    <property type="entry name" value="SLR1338 PROTEIN"/>
    <property type="match status" value="1"/>
</dbReference>
<comment type="caution">
    <text evidence="1">The sequence shown here is derived from an EMBL/GenBank/DDBJ whole genome shotgun (WGS) entry which is preliminary data.</text>
</comment>
<evidence type="ECO:0000313" key="2">
    <source>
        <dbReference type="Proteomes" id="UP001600888"/>
    </source>
</evidence>
<evidence type="ECO:0000313" key="1">
    <source>
        <dbReference type="EMBL" id="KAL2272282.1"/>
    </source>
</evidence>
<dbReference type="Proteomes" id="UP001600888">
    <property type="component" value="Unassembled WGS sequence"/>
</dbReference>
<accession>A0ABR4DRW1</accession>
<keyword evidence="2" id="KW-1185">Reference proteome</keyword>
<dbReference type="InterPro" id="IPR036465">
    <property type="entry name" value="vWFA_dom_sf"/>
</dbReference>
<sequence length="384" mass="41878">MGFGYLWDKFESSIPNLLVNVKNDGKIKVLLPGKCFELMGPEKISKLTEESITILTRLNSWSRIDIDVDSFSALCQHAGLMPYFLQFLIGMGRKFSSKDEDFMACYSTFPSDSGLVGDVRSETDTSGDACWALCYNIRLKSEAPPAYTSVPTAGAITYAAALPTAHAARNPSPTPSNFSAIAVATPEDQYAFLSSFDTVFLIDHSGSMVGRSWREVQSALSSITPICTAHDADSIDIYFLNHRSPYATGGSKGKAMYGYINVKHAAAVDDIFTSVRPCGMTPTGTRLNDILKAYLRHYEAAVERAGGVPSDDPESVLLFVAQKLDQLESPPHQIGVQFFQVGNEPGAARALRTLDDDLAKMGGGVRDIWSDTALQMTSFKWICL</sequence>
<organism evidence="1 2">
    <name type="scientific">Diaporthe vaccinii</name>
    <dbReference type="NCBI Taxonomy" id="105482"/>
    <lineage>
        <taxon>Eukaryota</taxon>
        <taxon>Fungi</taxon>
        <taxon>Dikarya</taxon>
        <taxon>Ascomycota</taxon>
        <taxon>Pezizomycotina</taxon>
        <taxon>Sordariomycetes</taxon>
        <taxon>Sordariomycetidae</taxon>
        <taxon>Diaporthales</taxon>
        <taxon>Diaporthaceae</taxon>
        <taxon>Diaporthe</taxon>
        <taxon>Diaporthe eres species complex</taxon>
    </lineage>
</organism>
<proteinExistence type="predicted"/>
<dbReference type="EMBL" id="JBAWTH010000257">
    <property type="protein sequence ID" value="KAL2272282.1"/>
    <property type="molecule type" value="Genomic_DNA"/>
</dbReference>
<protein>
    <recommendedName>
        <fullName evidence="3">VWFA domain-containing protein</fullName>
    </recommendedName>
</protein>
<dbReference type="SUPFAM" id="SSF53300">
    <property type="entry name" value="vWA-like"/>
    <property type="match status" value="1"/>
</dbReference>
<name>A0ABR4DRW1_9PEZI</name>
<evidence type="ECO:0008006" key="3">
    <source>
        <dbReference type="Google" id="ProtNLM"/>
    </source>
</evidence>